<accession>A0A318XIJ1</accession>
<dbReference type="RefSeq" id="WP_110463133.1">
    <property type="nucleotide sequence ID" value="NZ_QKMR01000023.1"/>
</dbReference>
<dbReference type="PROSITE" id="PS50109">
    <property type="entry name" value="HIS_KIN"/>
    <property type="match status" value="1"/>
</dbReference>
<dbReference type="PROSITE" id="PS50885">
    <property type="entry name" value="HAMP"/>
    <property type="match status" value="1"/>
</dbReference>
<dbReference type="PANTHER" id="PTHR45528">
    <property type="entry name" value="SENSOR HISTIDINE KINASE CPXA"/>
    <property type="match status" value="1"/>
</dbReference>
<keyword evidence="8 14" id="KW-1133">Transmembrane helix</keyword>
<dbReference type="InterPro" id="IPR050398">
    <property type="entry name" value="HssS/ArlS-like"/>
</dbReference>
<evidence type="ECO:0000256" key="13">
    <source>
        <dbReference type="ARBA" id="ARBA00040841"/>
    </source>
</evidence>
<dbReference type="EMBL" id="QKMR01000023">
    <property type="protein sequence ID" value="PYG85741.1"/>
    <property type="molecule type" value="Genomic_DNA"/>
</dbReference>
<dbReference type="PANTHER" id="PTHR45528:SF11">
    <property type="entry name" value="HISTIDINE KINASE"/>
    <property type="match status" value="1"/>
</dbReference>
<evidence type="ECO:0000256" key="11">
    <source>
        <dbReference type="ARBA" id="ARBA00023136"/>
    </source>
</evidence>
<evidence type="ECO:0000256" key="2">
    <source>
        <dbReference type="ARBA" id="ARBA00004141"/>
    </source>
</evidence>
<proteinExistence type="predicted"/>
<feature type="domain" description="HAMP" evidence="16">
    <location>
        <begin position="70"/>
        <end position="123"/>
    </location>
</feature>
<dbReference type="CDD" id="cd00082">
    <property type="entry name" value="HisKA"/>
    <property type="match status" value="1"/>
</dbReference>
<keyword evidence="18" id="KW-1185">Reference proteome</keyword>
<dbReference type="CDD" id="cd06225">
    <property type="entry name" value="HAMP"/>
    <property type="match status" value="1"/>
</dbReference>
<dbReference type="Pfam" id="PF02518">
    <property type="entry name" value="HATPase_c"/>
    <property type="match status" value="1"/>
</dbReference>
<dbReference type="Pfam" id="PF00672">
    <property type="entry name" value="HAMP"/>
    <property type="match status" value="1"/>
</dbReference>
<keyword evidence="6 14" id="KW-0812">Transmembrane</keyword>
<evidence type="ECO:0000256" key="12">
    <source>
        <dbReference type="ARBA" id="ARBA00037219"/>
    </source>
</evidence>
<comment type="function">
    <text evidence="12">Member of the two-component regulatory system HssS/HssR involved in intracellular heme homeostasis and tempering of staphylococcal virulence. HssS functions as a heme sensor histidine kinase which is autophosphorylated at a histidine residue and transfers its phosphate group to an aspartate residue of HssR. HssR/HssS activates the expression of hrtAB, an efflux pump, in response to extracellular heme, hemin, hemoglobin or blood.</text>
</comment>
<dbReference type="OrthoDB" id="9813151at2"/>
<evidence type="ECO:0000313" key="17">
    <source>
        <dbReference type="EMBL" id="PYG85741.1"/>
    </source>
</evidence>
<evidence type="ECO:0000256" key="9">
    <source>
        <dbReference type="ARBA" id="ARBA00023012"/>
    </source>
</evidence>
<keyword evidence="4" id="KW-0597">Phosphoprotein</keyword>
<dbReference type="AlphaFoldDB" id="A0A318XIJ1"/>
<evidence type="ECO:0000259" key="16">
    <source>
        <dbReference type="PROSITE" id="PS50885"/>
    </source>
</evidence>
<dbReference type="InterPro" id="IPR003660">
    <property type="entry name" value="HAMP_dom"/>
</dbReference>
<protein>
    <recommendedName>
        <fullName evidence="13">Heme sensor protein HssS</fullName>
        <ecNumber evidence="3">2.7.13.3</ecNumber>
    </recommendedName>
</protein>
<dbReference type="CDD" id="cd00075">
    <property type="entry name" value="HATPase"/>
    <property type="match status" value="1"/>
</dbReference>
<dbReference type="SUPFAM" id="SSF47384">
    <property type="entry name" value="Homodimeric domain of signal transducing histidine kinase"/>
    <property type="match status" value="1"/>
</dbReference>
<comment type="subcellular location">
    <subcellularLocation>
        <location evidence="2">Membrane</location>
        <topology evidence="2">Multi-pass membrane protein</topology>
    </subcellularLocation>
</comment>
<dbReference type="InterPro" id="IPR036097">
    <property type="entry name" value="HisK_dim/P_sf"/>
</dbReference>
<keyword evidence="9" id="KW-0902">Two-component regulatory system</keyword>
<evidence type="ECO:0000256" key="6">
    <source>
        <dbReference type="ARBA" id="ARBA00022692"/>
    </source>
</evidence>
<organism evidence="17 18">
    <name type="scientific">Ruminiclostridium sufflavum DSM 19573</name>
    <dbReference type="NCBI Taxonomy" id="1121337"/>
    <lineage>
        <taxon>Bacteria</taxon>
        <taxon>Bacillati</taxon>
        <taxon>Bacillota</taxon>
        <taxon>Clostridia</taxon>
        <taxon>Eubacteriales</taxon>
        <taxon>Oscillospiraceae</taxon>
        <taxon>Ruminiclostridium</taxon>
    </lineage>
</organism>
<evidence type="ECO:0000256" key="4">
    <source>
        <dbReference type="ARBA" id="ARBA00022553"/>
    </source>
</evidence>
<name>A0A318XIJ1_9FIRM</name>
<dbReference type="Pfam" id="PF00512">
    <property type="entry name" value="HisKA"/>
    <property type="match status" value="1"/>
</dbReference>
<dbReference type="Gene3D" id="1.10.287.130">
    <property type="match status" value="1"/>
</dbReference>
<dbReference type="Gene3D" id="6.10.340.10">
    <property type="match status" value="1"/>
</dbReference>
<evidence type="ECO:0000256" key="14">
    <source>
        <dbReference type="SAM" id="Phobius"/>
    </source>
</evidence>
<feature type="transmembrane region" description="Helical" evidence="14">
    <location>
        <begin position="12"/>
        <end position="35"/>
    </location>
</feature>
<sequence>MNRFKSLNLSMVLIVFIIMIASALLTVASFLFLYLLGLFSIYALTPAFSPMVTLVVSCIIGTSISAVTSKKILKPLNQLIKATKTVSTGDFSVRVDEVSSNYEIYELLKNFNHMAEELGSIELFRNSFINEFSHEFKTPIVSIRGFAKQLQNEKLSAEKRKEYTDIIVSESERLANMSANVLLLTKFENQTFITNQTEYELDEQIRNCIILFEKQWDNKKLEINIELEPVRIYSNAEMLSHLWINLIENAIKYSDENGHIIISCREQNNNIEFKISDNGKGMDGDTLKHIYDKFYQGDKSHATQGNGIGLSIVKRIIELCKGKITVESELGNGTTFTVDLPKLHE</sequence>
<dbReference type="SUPFAM" id="SSF158472">
    <property type="entry name" value="HAMP domain-like"/>
    <property type="match status" value="1"/>
</dbReference>
<evidence type="ECO:0000256" key="3">
    <source>
        <dbReference type="ARBA" id="ARBA00012438"/>
    </source>
</evidence>
<keyword evidence="10" id="KW-0843">Virulence</keyword>
<dbReference type="InterPro" id="IPR003594">
    <property type="entry name" value="HATPase_dom"/>
</dbReference>
<evidence type="ECO:0000256" key="7">
    <source>
        <dbReference type="ARBA" id="ARBA00022777"/>
    </source>
</evidence>
<dbReference type="InterPro" id="IPR005467">
    <property type="entry name" value="His_kinase_dom"/>
</dbReference>
<evidence type="ECO:0000313" key="18">
    <source>
        <dbReference type="Proteomes" id="UP000248132"/>
    </source>
</evidence>
<reference evidence="17 18" key="1">
    <citation type="submission" date="2018-06" db="EMBL/GenBank/DDBJ databases">
        <title>Genomic Encyclopedia of Type Strains, Phase I: the one thousand microbial genomes (KMG-I) project.</title>
        <authorList>
            <person name="Kyrpides N."/>
        </authorList>
    </citation>
    <scope>NUCLEOTIDE SEQUENCE [LARGE SCALE GENOMIC DNA]</scope>
    <source>
        <strain evidence="17 18">DSM 19573</strain>
    </source>
</reference>
<evidence type="ECO:0000256" key="5">
    <source>
        <dbReference type="ARBA" id="ARBA00022679"/>
    </source>
</evidence>
<dbReference type="GO" id="GO:0005886">
    <property type="term" value="C:plasma membrane"/>
    <property type="evidence" value="ECO:0007669"/>
    <property type="project" value="TreeGrafter"/>
</dbReference>
<comment type="catalytic activity">
    <reaction evidence="1">
        <text>ATP + protein L-histidine = ADP + protein N-phospho-L-histidine.</text>
        <dbReference type="EC" id="2.7.13.3"/>
    </reaction>
</comment>
<feature type="transmembrane region" description="Helical" evidence="14">
    <location>
        <begin position="47"/>
        <end position="67"/>
    </location>
</feature>
<comment type="caution">
    <text evidence="17">The sequence shown here is derived from an EMBL/GenBank/DDBJ whole genome shotgun (WGS) entry which is preliminary data.</text>
</comment>
<dbReference type="InterPro" id="IPR003661">
    <property type="entry name" value="HisK_dim/P_dom"/>
</dbReference>
<dbReference type="GO" id="GO:0000155">
    <property type="term" value="F:phosphorelay sensor kinase activity"/>
    <property type="evidence" value="ECO:0007669"/>
    <property type="project" value="InterPro"/>
</dbReference>
<dbReference type="SMART" id="SM00388">
    <property type="entry name" value="HisKA"/>
    <property type="match status" value="1"/>
</dbReference>
<keyword evidence="7 17" id="KW-0418">Kinase</keyword>
<dbReference type="Proteomes" id="UP000248132">
    <property type="component" value="Unassembled WGS sequence"/>
</dbReference>
<dbReference type="SMART" id="SM00387">
    <property type="entry name" value="HATPase_c"/>
    <property type="match status" value="1"/>
</dbReference>
<evidence type="ECO:0000256" key="8">
    <source>
        <dbReference type="ARBA" id="ARBA00022989"/>
    </source>
</evidence>
<evidence type="ECO:0000256" key="1">
    <source>
        <dbReference type="ARBA" id="ARBA00000085"/>
    </source>
</evidence>
<gene>
    <name evidence="17" type="ORF">LY28_03160</name>
</gene>
<dbReference type="SMART" id="SM00304">
    <property type="entry name" value="HAMP"/>
    <property type="match status" value="1"/>
</dbReference>
<dbReference type="EC" id="2.7.13.3" evidence="3"/>
<dbReference type="InterPro" id="IPR004358">
    <property type="entry name" value="Sig_transdc_His_kin-like_C"/>
</dbReference>
<evidence type="ECO:0000259" key="15">
    <source>
        <dbReference type="PROSITE" id="PS50109"/>
    </source>
</evidence>
<dbReference type="FunFam" id="3.30.565.10:FF:000006">
    <property type="entry name" value="Sensor histidine kinase WalK"/>
    <property type="match status" value="1"/>
</dbReference>
<evidence type="ECO:0000256" key="10">
    <source>
        <dbReference type="ARBA" id="ARBA00023026"/>
    </source>
</evidence>
<dbReference type="SUPFAM" id="SSF55874">
    <property type="entry name" value="ATPase domain of HSP90 chaperone/DNA topoisomerase II/histidine kinase"/>
    <property type="match status" value="1"/>
</dbReference>
<feature type="domain" description="Histidine kinase" evidence="15">
    <location>
        <begin position="131"/>
        <end position="344"/>
    </location>
</feature>
<dbReference type="InterPro" id="IPR036890">
    <property type="entry name" value="HATPase_C_sf"/>
</dbReference>
<keyword evidence="11 14" id="KW-0472">Membrane</keyword>
<dbReference type="Gene3D" id="3.30.565.10">
    <property type="entry name" value="Histidine kinase-like ATPase, C-terminal domain"/>
    <property type="match status" value="1"/>
</dbReference>
<dbReference type="PRINTS" id="PR00344">
    <property type="entry name" value="BCTRLSENSOR"/>
</dbReference>
<keyword evidence="5" id="KW-0808">Transferase</keyword>